<proteinExistence type="predicted"/>
<feature type="compositionally biased region" description="Polar residues" evidence="1">
    <location>
        <begin position="379"/>
        <end position="388"/>
    </location>
</feature>
<feature type="compositionally biased region" description="Polar residues" evidence="1">
    <location>
        <begin position="359"/>
        <end position="370"/>
    </location>
</feature>
<feature type="region of interest" description="Disordered" evidence="1">
    <location>
        <begin position="96"/>
        <end position="116"/>
    </location>
</feature>
<organism evidence="2 3">
    <name type="scientific">Iphiclides podalirius</name>
    <name type="common">scarce swallowtail</name>
    <dbReference type="NCBI Taxonomy" id="110791"/>
    <lineage>
        <taxon>Eukaryota</taxon>
        <taxon>Metazoa</taxon>
        <taxon>Ecdysozoa</taxon>
        <taxon>Arthropoda</taxon>
        <taxon>Hexapoda</taxon>
        <taxon>Insecta</taxon>
        <taxon>Pterygota</taxon>
        <taxon>Neoptera</taxon>
        <taxon>Endopterygota</taxon>
        <taxon>Lepidoptera</taxon>
        <taxon>Glossata</taxon>
        <taxon>Ditrysia</taxon>
        <taxon>Papilionoidea</taxon>
        <taxon>Papilionidae</taxon>
        <taxon>Papilioninae</taxon>
        <taxon>Iphiclides</taxon>
    </lineage>
</organism>
<protein>
    <submittedName>
        <fullName evidence="2">Uncharacterized protein</fullName>
    </submittedName>
</protein>
<feature type="compositionally biased region" description="Acidic residues" evidence="1">
    <location>
        <begin position="594"/>
        <end position="613"/>
    </location>
</feature>
<feature type="region of interest" description="Disordered" evidence="1">
    <location>
        <begin position="344"/>
        <end position="490"/>
    </location>
</feature>
<feature type="compositionally biased region" description="Polar residues" evidence="1">
    <location>
        <begin position="437"/>
        <end position="447"/>
    </location>
</feature>
<feature type="compositionally biased region" description="Basic residues" evidence="1">
    <location>
        <begin position="543"/>
        <end position="552"/>
    </location>
</feature>
<accession>A0ABN8IK34</accession>
<evidence type="ECO:0000256" key="1">
    <source>
        <dbReference type="SAM" id="MobiDB-lite"/>
    </source>
</evidence>
<keyword evidence="3" id="KW-1185">Reference proteome</keyword>
<feature type="region of interest" description="Disordered" evidence="1">
    <location>
        <begin position="539"/>
        <end position="562"/>
    </location>
</feature>
<reference evidence="2" key="1">
    <citation type="submission" date="2022-03" db="EMBL/GenBank/DDBJ databases">
        <authorList>
            <person name="Martin H S."/>
        </authorList>
    </citation>
    <scope>NUCLEOTIDE SEQUENCE</scope>
</reference>
<evidence type="ECO:0000313" key="2">
    <source>
        <dbReference type="EMBL" id="CAH2056620.1"/>
    </source>
</evidence>
<dbReference type="Proteomes" id="UP000837857">
    <property type="component" value="Chromosome 23"/>
</dbReference>
<gene>
    <name evidence="2" type="ORF">IPOD504_LOCUS9794</name>
</gene>
<feature type="compositionally biased region" description="Basic and acidic residues" evidence="1">
    <location>
        <begin position="395"/>
        <end position="406"/>
    </location>
</feature>
<feature type="compositionally biased region" description="Basic and acidic residues" evidence="1">
    <location>
        <begin position="268"/>
        <end position="281"/>
    </location>
</feature>
<dbReference type="EMBL" id="OW152835">
    <property type="protein sequence ID" value="CAH2056620.1"/>
    <property type="molecule type" value="Genomic_DNA"/>
</dbReference>
<feature type="region of interest" description="Disordered" evidence="1">
    <location>
        <begin position="262"/>
        <end position="299"/>
    </location>
</feature>
<sequence length="751" mass="84778">MNELLDDLVRSKRERYVHDVNDELKFYQGHLPKDDFDSEKHLRSPTLNSVTSERNREKYAYVDINVVPKPTAVVKLRNAKQESKIRKFFKRIRSHFRKKDRKKEKSSKIQKRSTRRVRSLNPLKKLKKMFNARIEIKDERIKELVRVVEAVANYTRPNVLIHIDLPTYYRPDRNVTDPTPLPGPAKSIWNDFILKYVSGIALIELLTKFGVIKAVEANLTDGTDRDVNAYGVFSGAAEPRTGMDLMPIDSIARFVRSPKETIANQGLHLDDTEREPSKNSLEENGPIKSTEKLTPQTRHRQHMAIITKIYTNAIINKIKGTPLRTKMLPLNTIAAVQLSETKKKSFPNAKPGNAHIGPHTTSIQKVSSKTKTNELEPCKTNNKGQKQTAKGAHNTTEKPKIKKENETSCVPNVTETADHPNKTEGVYKNNTEDAEPCQTNNNGQKQTAKGAHNATEKSKIKNENETSCAPNVNETVDHSNKTEEADEPVGLTSMCDINATMRHVQEVYNKMNRSEFGTYVKNITCVKYKSAPTLFEISANSKNGKKPKHRGKSGGQRDAAKSRYSKWNWIRGKRASGPVNEFANEEDRTEVDYDYAGDDAGDDAGDNAGDDDSVVQNVPGSVQYAFGRDREDYDRLYLGGDGIYRIKESERKRRAVDMTSVVNSLRNLPPLRQLVDNEDFMKPTVVITPSPPLLVNCGVECQRDLTCSLALLWAKNVPALGNVKDSQETKLGVWKERNGPPPLPPIDFDYW</sequence>
<feature type="region of interest" description="Disordered" evidence="1">
    <location>
        <begin position="594"/>
        <end position="614"/>
    </location>
</feature>
<feature type="compositionally biased region" description="Basic and acidic residues" evidence="1">
    <location>
        <begin position="454"/>
        <end position="464"/>
    </location>
</feature>
<feature type="compositionally biased region" description="Polar residues" evidence="1">
    <location>
        <begin position="465"/>
        <end position="474"/>
    </location>
</feature>
<evidence type="ECO:0000313" key="3">
    <source>
        <dbReference type="Proteomes" id="UP000837857"/>
    </source>
</evidence>
<name>A0ABN8IK34_9NEOP</name>
<feature type="non-terminal residue" evidence="2">
    <location>
        <position position="1"/>
    </location>
</feature>